<dbReference type="EMBL" id="MH051911">
    <property type="protein sequence ID" value="AWD90915.1"/>
    <property type="molecule type" value="Genomic_DNA"/>
</dbReference>
<keyword evidence="2" id="KW-1185">Reference proteome</keyword>
<dbReference type="PROSITE" id="PS51257">
    <property type="entry name" value="PROKAR_LIPOPROTEIN"/>
    <property type="match status" value="1"/>
</dbReference>
<protein>
    <submittedName>
        <fullName evidence="1">Super-infection exclusion protein</fullName>
    </submittedName>
</protein>
<evidence type="ECO:0000313" key="2">
    <source>
        <dbReference type="Proteomes" id="UP000246658"/>
    </source>
</evidence>
<reference evidence="1 2" key="1">
    <citation type="submission" date="2018-03" db="EMBL/GenBank/DDBJ databases">
        <title>Complete genome sequence analysis of Enterobacteria phage IME18.</title>
        <authorList>
            <person name="Li P."/>
            <person name="Wang J."/>
            <person name="Tong Y."/>
        </authorList>
    </citation>
    <scope>NUCLEOTIDE SEQUENCE [LARGE SCALE GENOMIC DNA]</scope>
</reference>
<evidence type="ECO:0000313" key="1">
    <source>
        <dbReference type="EMBL" id="AWD90915.1"/>
    </source>
</evidence>
<dbReference type="GeneID" id="54991322"/>
<dbReference type="Proteomes" id="UP000246658">
    <property type="component" value="Segment"/>
</dbReference>
<name>A0A2S1GNF4_9CAUD</name>
<dbReference type="RefSeq" id="YP_009800818.1">
    <property type="nucleotide sequence ID" value="NC_047959.1"/>
</dbReference>
<organism evidence="1 2">
    <name type="scientific">Enterobacteria phage vB_EcoS_IME18</name>
    <dbReference type="NCBI Taxonomy" id="2163886"/>
    <lineage>
        <taxon>Viruses</taxon>
        <taxon>Duplodnaviria</taxon>
        <taxon>Heunggongvirae</taxon>
        <taxon>Uroviricota</taxon>
        <taxon>Caudoviricetes</taxon>
        <taxon>Drexlerviridae</taxon>
        <taxon>Tunavirinae</taxon>
        <taxon>Tunavirus</taxon>
        <taxon>Tunavirus IME18</taxon>
    </lineage>
</organism>
<sequence>MKKLITIIAAAFILTGCSSMPERTCTAIYESGGAEYSVYVFGSKMRGKEMVLRAGYPFSFNYVSEKNFKSHDCSI</sequence>
<dbReference type="KEGG" id="vg:54991322"/>
<accession>A0A2S1GNF4</accession>
<proteinExistence type="predicted"/>